<dbReference type="InterPro" id="IPR011054">
    <property type="entry name" value="Rudment_hybrid_motif"/>
</dbReference>
<dbReference type="PROSITE" id="PS00867">
    <property type="entry name" value="CPSASE_2"/>
    <property type="match status" value="1"/>
</dbReference>
<comment type="cofactor">
    <cofactor evidence="1">
        <name>biotin</name>
        <dbReference type="ChEBI" id="CHEBI:57586"/>
    </cofactor>
</comment>
<evidence type="ECO:0000313" key="15">
    <source>
        <dbReference type="EMBL" id="KAK7238878.1"/>
    </source>
</evidence>
<dbReference type="Gene3D" id="3.90.226.10">
    <property type="entry name" value="2-enoyl-CoA Hydratase, Chain A, domain 1"/>
    <property type="match status" value="2"/>
</dbReference>
<dbReference type="PROSITE" id="PS50979">
    <property type="entry name" value="BC"/>
    <property type="match status" value="1"/>
</dbReference>
<proteinExistence type="predicted"/>
<dbReference type="InterPro" id="IPR000089">
    <property type="entry name" value="Biotin_lipoyl"/>
</dbReference>
<evidence type="ECO:0000256" key="8">
    <source>
        <dbReference type="ARBA" id="ARBA00048065"/>
    </source>
</evidence>
<accession>A0ABR1FUD5</accession>
<evidence type="ECO:0000256" key="5">
    <source>
        <dbReference type="ARBA" id="ARBA00022840"/>
    </source>
</evidence>
<comment type="catalytic activity">
    <reaction evidence="9">
        <text>N(6)-biotinyl-L-lysyl-[protein] + hydrogencarbonate + ATP = N(6)-carboxybiotinyl-L-lysyl-[protein] + ADP + phosphate + H(+)</text>
        <dbReference type="Rhea" id="RHEA:13501"/>
        <dbReference type="Rhea" id="RHEA-COMP:10505"/>
        <dbReference type="Rhea" id="RHEA-COMP:10506"/>
        <dbReference type="ChEBI" id="CHEBI:15378"/>
        <dbReference type="ChEBI" id="CHEBI:17544"/>
        <dbReference type="ChEBI" id="CHEBI:30616"/>
        <dbReference type="ChEBI" id="CHEBI:43474"/>
        <dbReference type="ChEBI" id="CHEBI:83144"/>
        <dbReference type="ChEBI" id="CHEBI:83145"/>
        <dbReference type="ChEBI" id="CHEBI:456216"/>
        <dbReference type="EC" id="6.3.4.14"/>
    </reaction>
</comment>
<evidence type="ECO:0000256" key="2">
    <source>
        <dbReference type="ARBA" id="ARBA00004956"/>
    </source>
</evidence>
<dbReference type="Pfam" id="PF02786">
    <property type="entry name" value="CPSase_L_D2"/>
    <property type="match status" value="1"/>
</dbReference>
<dbReference type="SMART" id="SM00878">
    <property type="entry name" value="Biotin_carb_C"/>
    <property type="match status" value="1"/>
</dbReference>
<dbReference type="EMBL" id="JBBJCI010000227">
    <property type="protein sequence ID" value="KAK7238878.1"/>
    <property type="molecule type" value="Genomic_DNA"/>
</dbReference>
<dbReference type="InterPro" id="IPR011053">
    <property type="entry name" value="Single_hybrid_motif"/>
</dbReference>
<dbReference type="PROSITE" id="PS50975">
    <property type="entry name" value="ATP_GRASP"/>
    <property type="match status" value="1"/>
</dbReference>
<dbReference type="Gene3D" id="2.40.460.10">
    <property type="entry name" value="Biotin dependent carboxylase carboxyltransferase"/>
    <property type="match status" value="1"/>
</dbReference>
<gene>
    <name evidence="15" type="primary">ACC1</name>
    <name evidence="15" type="ORF">SO694_00026057</name>
</gene>
<evidence type="ECO:0000256" key="9">
    <source>
        <dbReference type="ARBA" id="ARBA00048600"/>
    </source>
</evidence>
<dbReference type="InterPro" id="IPR005482">
    <property type="entry name" value="Biotin_COase_C"/>
</dbReference>
<feature type="domain" description="CoA carboxyltransferase C-terminal" evidence="14">
    <location>
        <begin position="1428"/>
        <end position="1731"/>
    </location>
</feature>
<dbReference type="Pfam" id="PF02785">
    <property type="entry name" value="Biotin_carb_C"/>
    <property type="match status" value="1"/>
</dbReference>
<dbReference type="Pfam" id="PF00364">
    <property type="entry name" value="Biotin_lipoyl"/>
    <property type="match status" value="1"/>
</dbReference>
<keyword evidence="3" id="KW-0436">Ligase</keyword>
<dbReference type="PROSITE" id="PS00866">
    <property type="entry name" value="CPSASE_1"/>
    <property type="match status" value="1"/>
</dbReference>
<dbReference type="InterPro" id="IPR016185">
    <property type="entry name" value="PreATP-grasp_dom_sf"/>
</dbReference>
<dbReference type="InterPro" id="IPR005479">
    <property type="entry name" value="CPAse_ATP-bd"/>
</dbReference>
<dbReference type="InterPro" id="IPR049074">
    <property type="entry name" value="ACCA_BT"/>
</dbReference>
<dbReference type="Gene3D" id="3.30.470.20">
    <property type="entry name" value="ATP-grasp fold, B domain"/>
    <property type="match status" value="1"/>
</dbReference>
<dbReference type="PANTHER" id="PTHR45728">
    <property type="entry name" value="ACETYL-COA CARBOXYLASE, ISOFORM A"/>
    <property type="match status" value="1"/>
</dbReference>
<dbReference type="InterPro" id="IPR029045">
    <property type="entry name" value="ClpP/crotonase-like_dom_sf"/>
</dbReference>
<dbReference type="InterPro" id="IPR034733">
    <property type="entry name" value="AcCoA_carboxyl_beta"/>
</dbReference>
<dbReference type="Gene3D" id="3.30.1490.20">
    <property type="entry name" value="ATP-grasp fold, A domain"/>
    <property type="match status" value="1"/>
</dbReference>
<evidence type="ECO:0000256" key="1">
    <source>
        <dbReference type="ARBA" id="ARBA00001953"/>
    </source>
</evidence>
<evidence type="ECO:0000256" key="10">
    <source>
        <dbReference type="PROSITE-ProRule" id="PRU00409"/>
    </source>
</evidence>
<keyword evidence="5 10" id="KW-0067">ATP-binding</keyword>
<feature type="domain" description="Biotin carboxylation" evidence="12">
    <location>
        <begin position="44"/>
        <end position="543"/>
    </location>
</feature>
<comment type="caution">
    <text evidence="15">The sequence shown here is derived from an EMBL/GenBank/DDBJ whole genome shotgun (WGS) entry which is preliminary data.</text>
</comment>
<keyword evidence="6" id="KW-0092">Biotin</keyword>
<sequence>MGPLKRSQSMVGIVNKKKMPLSPQGMEMKAKMVSYVEAHGGHRPVHTILIANNGMAATKAMISMREWAYDTLGDAKAVTFVAMASAQDLDANAEFVRLADRVVEVPSGSNKNNYANVELIIDIAVKESVDAVWPGWGHASENPELPDGLAARGIVFIGPDGGPMRALGDKIAASILAQTAEVPSIPWSGDGLTVDPKVVAATGAIPPDLFRKAMVTTEDECLKAAARIGYPVMLKASEGGGGKGIRMSHSEDELKSNFVQVSNEVPGSPMFMMQLCSNARHLEVQIVGDKHGQAVALNGRDCSTQRRFQKIFEEAPAAIAKPEVFREMEKAAMRLTQSIGYSGAGTVEYLYHAATDKFYFLELNPRLQVEHPCTEGITFINMPATQLQVAMGIPLHRIPHVRRFYGLEDLDGSSAIDFFETPYPKVTNHIIAARITAENPDEGFKPTSGSIHRVKFQSTKNVWGYFSVGANGGIHEFADSQFGHLFASGATREIARRHLVLALKSVEIRGVIRNPVEYLVELLETDEFKENRIDTGWLDGILKAKSVSVPMNTPRLVLAAVIFRAHAAIKEKTAELCASMAKGQLSTATVKDLVRFPSVITYEGLKYDFSIAKSGPETFALQINGQTVTAKVREQPDGTLLAAFGGATRKVFGAEEPLGLRIICDGVTCLMPTIFDPSECRTDVTGKIVRYCVRYLQDDGAQVNAGEPYVEVEAMKMIMALKTAESGAIKHEMSPGSIISTGDLLASLTLSDPSSVVKIEPFTGTFDVIDAIDEDLTAKEACALVLQGYECDDVKGLASELFDENPNIAVADAAELLGAYLVVEGRYAGRPLDGVVRDLIAEHKDALGGAIAVARAHQAVARTTDLCFHICEHLLETYTDRLKSGVKGTPPTLGSVVAQLAALPGDKYSDLALLALRVSLAASDDEPTTPRTLDTKLFNKSKLTKGYALMELETGTPFGTAFLGNKTVESSALTKPGRGGEPPVVFLLYACQSDFGGGVAKVQEALETALEALAIARKDSKVPMTSASSVVVRVPKGFGTVSSVVGAAALDLVMKNLAAKLAALHVDSFAVRVGDANFAMASPASTSWPALEAVDAKVADDFVPSPFAKRRATARRAGSTFCYDFVGLLACAAKGAEGGFPGSLKADELVWADDAKTALKPAPGTPPGTNKVGMVAWHMTLKSAEYPSGRELVVIANDVTFQSGSFGVPEDDVYKAASVYARARGIPRIYVACNSGARIGLVEELKPKFKVKWNNEANPGQGFEYVYLDRADYEALEPGTVLGSFKGDDFVLSAIVGTTHGIGVENLRGSGTIAGETSRAYQDGFTLSYVTGRSVGIGAYLVRLGQRTIQMNVGPLILTGYAALNKLLGREVYTSQDQLGGPQVMHPNGVSHMTVDNDVEGVKEILKWLSFVPATKFDQPAVLAPTDPVDRDVAFLPTKAPYDPRHMLAGCDGPSGFVSGFFDAGSFTEYLAGWGKSVVVGRGRLGGIAMGAIAVETRLSEQRVPADPADPASNEAILAQPGQVWFPDSAYKTAQAIRDFSGENLPIVIFANWRGFSGGTRDMYGEILKFGAMIVDALVDCTAPVSVYIPPNGELRGGAWVVVDPTINADAMEMYADEQSRGGILEPPGICEVKFRAADQLKAMHRLDPTLLKLSQDKDGNADAIKAREDALAPTYMQVAHEFADLHDRAGRMKAKGVIRDVLSWPKCRTYLYWRTKRRLAEDALKARFKAAAGDELSKAEVAAAVADLAGAAHGDDKAFLAWAESAPAKAAVAAKLDAVKLAAVTGAVAKLLAGLPADARAKALANLPAPQ</sequence>
<dbReference type="InterPro" id="IPR011763">
    <property type="entry name" value="COA_CT_C"/>
</dbReference>
<dbReference type="InterPro" id="IPR005481">
    <property type="entry name" value="BC-like_N"/>
</dbReference>
<dbReference type="InterPro" id="IPR011762">
    <property type="entry name" value="COA_CT_N"/>
</dbReference>
<dbReference type="PROSITE" id="PS50980">
    <property type="entry name" value="COA_CT_NTER"/>
    <property type="match status" value="1"/>
</dbReference>
<evidence type="ECO:0000256" key="4">
    <source>
        <dbReference type="ARBA" id="ARBA00022741"/>
    </source>
</evidence>
<dbReference type="SUPFAM" id="SSF52096">
    <property type="entry name" value="ClpP/crotonase"/>
    <property type="match status" value="2"/>
</dbReference>
<evidence type="ECO:0000313" key="16">
    <source>
        <dbReference type="Proteomes" id="UP001363151"/>
    </source>
</evidence>
<evidence type="ECO:0000256" key="6">
    <source>
        <dbReference type="ARBA" id="ARBA00023267"/>
    </source>
</evidence>
<dbReference type="Pfam" id="PF00289">
    <property type="entry name" value="Biotin_carb_N"/>
    <property type="match status" value="1"/>
</dbReference>
<dbReference type="SUPFAM" id="SSF51230">
    <property type="entry name" value="Single hybrid motif"/>
    <property type="match status" value="1"/>
</dbReference>
<evidence type="ECO:0000259" key="11">
    <source>
        <dbReference type="PROSITE" id="PS50975"/>
    </source>
</evidence>
<comment type="pathway">
    <text evidence="2">Lipid metabolism; malonyl-CoA biosynthesis; malonyl-CoA from acetyl-CoA: step 1/1.</text>
</comment>
<dbReference type="InterPro" id="IPR013815">
    <property type="entry name" value="ATP_grasp_subdomain_1"/>
</dbReference>
<keyword evidence="7" id="KW-0511">Multifunctional enzyme</keyword>
<dbReference type="PANTHER" id="PTHR45728:SF3">
    <property type="entry name" value="ACETYL-COA CARBOXYLASE"/>
    <property type="match status" value="1"/>
</dbReference>
<dbReference type="InterPro" id="IPR049076">
    <property type="entry name" value="ACCA"/>
</dbReference>
<dbReference type="Pfam" id="PF21385">
    <property type="entry name" value="ACCA_BT"/>
    <property type="match status" value="1"/>
</dbReference>
<dbReference type="Gene3D" id="3.40.50.20">
    <property type="match status" value="1"/>
</dbReference>
<dbReference type="Pfam" id="PF01039">
    <property type="entry name" value="Carboxyl_trans"/>
    <property type="match status" value="1"/>
</dbReference>
<dbReference type="Gene3D" id="3.90.1770.10">
    <property type="entry name" value="PreATP-grasp domain"/>
    <property type="match status" value="1"/>
</dbReference>
<feature type="domain" description="CoA carboxyltransferase N-terminal" evidence="13">
    <location>
        <begin position="1100"/>
        <end position="1424"/>
    </location>
</feature>
<evidence type="ECO:0000259" key="12">
    <source>
        <dbReference type="PROSITE" id="PS50979"/>
    </source>
</evidence>
<organism evidence="15 16">
    <name type="scientific">Aureococcus anophagefferens</name>
    <name type="common">Harmful bloom alga</name>
    <dbReference type="NCBI Taxonomy" id="44056"/>
    <lineage>
        <taxon>Eukaryota</taxon>
        <taxon>Sar</taxon>
        <taxon>Stramenopiles</taxon>
        <taxon>Ochrophyta</taxon>
        <taxon>Pelagophyceae</taxon>
        <taxon>Pelagomonadales</taxon>
        <taxon>Pelagomonadaceae</taxon>
        <taxon>Aureococcus</taxon>
    </lineage>
</organism>
<comment type="catalytic activity">
    <reaction evidence="8">
        <text>hydrogencarbonate + acetyl-CoA + ATP = malonyl-CoA + ADP + phosphate + H(+)</text>
        <dbReference type="Rhea" id="RHEA:11308"/>
        <dbReference type="ChEBI" id="CHEBI:15378"/>
        <dbReference type="ChEBI" id="CHEBI:17544"/>
        <dbReference type="ChEBI" id="CHEBI:30616"/>
        <dbReference type="ChEBI" id="CHEBI:43474"/>
        <dbReference type="ChEBI" id="CHEBI:57288"/>
        <dbReference type="ChEBI" id="CHEBI:57384"/>
        <dbReference type="ChEBI" id="CHEBI:456216"/>
        <dbReference type="EC" id="6.4.1.2"/>
    </reaction>
</comment>
<evidence type="ECO:0000256" key="7">
    <source>
        <dbReference type="ARBA" id="ARBA00023268"/>
    </source>
</evidence>
<dbReference type="InterPro" id="IPR011764">
    <property type="entry name" value="Biotin_carboxylation_dom"/>
</dbReference>
<dbReference type="SUPFAM" id="SSF56059">
    <property type="entry name" value="Glutathione synthetase ATP-binding domain-like"/>
    <property type="match status" value="1"/>
</dbReference>
<protein>
    <submittedName>
        <fullName evidence="15">Acetyl-CoA carboxylase</fullName>
    </submittedName>
</protein>
<name>A0ABR1FUD5_AURAN</name>
<evidence type="ECO:0000259" key="14">
    <source>
        <dbReference type="PROSITE" id="PS50989"/>
    </source>
</evidence>
<feature type="domain" description="ATP-grasp" evidence="11">
    <location>
        <begin position="197"/>
        <end position="391"/>
    </location>
</feature>
<dbReference type="InterPro" id="IPR011761">
    <property type="entry name" value="ATP-grasp"/>
</dbReference>
<evidence type="ECO:0000256" key="3">
    <source>
        <dbReference type="ARBA" id="ARBA00022598"/>
    </source>
</evidence>
<dbReference type="Proteomes" id="UP001363151">
    <property type="component" value="Unassembled WGS sequence"/>
</dbReference>
<dbReference type="PROSITE" id="PS50989">
    <property type="entry name" value="COA_CT_CTER"/>
    <property type="match status" value="1"/>
</dbReference>
<keyword evidence="16" id="KW-1185">Reference proteome</keyword>
<dbReference type="SUPFAM" id="SSF52440">
    <property type="entry name" value="PreATP-grasp domain"/>
    <property type="match status" value="1"/>
</dbReference>
<dbReference type="Gene3D" id="2.40.50.100">
    <property type="match status" value="1"/>
</dbReference>
<dbReference type="SUPFAM" id="SSF51246">
    <property type="entry name" value="Rudiment single hybrid motif"/>
    <property type="match status" value="1"/>
</dbReference>
<dbReference type="CDD" id="cd06850">
    <property type="entry name" value="biotinyl_domain"/>
    <property type="match status" value="1"/>
</dbReference>
<evidence type="ECO:0000259" key="13">
    <source>
        <dbReference type="PROSITE" id="PS50980"/>
    </source>
</evidence>
<keyword evidence="4 10" id="KW-0547">Nucleotide-binding</keyword>
<reference evidence="15 16" key="1">
    <citation type="submission" date="2024-03" db="EMBL/GenBank/DDBJ databases">
        <title>Aureococcus anophagefferens CCMP1851 and Kratosvirus quantuckense: Draft genome of a second virus-susceptible host strain in the model system.</title>
        <authorList>
            <person name="Chase E."/>
            <person name="Truchon A.R."/>
            <person name="Schepens W."/>
            <person name="Wilhelm S.W."/>
        </authorList>
    </citation>
    <scope>NUCLEOTIDE SEQUENCE [LARGE SCALE GENOMIC DNA]</scope>
    <source>
        <strain evidence="15 16">CCMP1851</strain>
    </source>
</reference>